<evidence type="ECO:0000313" key="3">
    <source>
        <dbReference type="Proteomes" id="UP001374803"/>
    </source>
</evidence>
<dbReference type="Proteomes" id="UP001374803">
    <property type="component" value="Chromosome"/>
</dbReference>
<dbReference type="InterPro" id="IPR007339">
    <property type="entry name" value="RclC-like"/>
</dbReference>
<feature type="transmembrane region" description="Helical" evidence="1">
    <location>
        <begin position="89"/>
        <end position="115"/>
    </location>
</feature>
<feature type="transmembrane region" description="Helical" evidence="1">
    <location>
        <begin position="21"/>
        <end position="43"/>
    </location>
</feature>
<protein>
    <submittedName>
        <fullName evidence="2">DUF417 family protein</fullName>
    </submittedName>
</protein>
<dbReference type="RefSeq" id="WP_394836581.1">
    <property type="nucleotide sequence ID" value="NZ_CP089929.1"/>
</dbReference>
<keyword evidence="1" id="KW-0472">Membrane</keyword>
<dbReference type="PANTHER" id="PTHR40106:SF1">
    <property type="entry name" value="INNER MEMBRANE PROTEIN RCLC"/>
    <property type="match status" value="1"/>
</dbReference>
<evidence type="ECO:0000256" key="1">
    <source>
        <dbReference type="SAM" id="Phobius"/>
    </source>
</evidence>
<reference evidence="2" key="1">
    <citation type="submission" date="2021-12" db="EMBL/GenBank/DDBJ databases">
        <title>Discovery of the Pendulisporaceae a myxobacterial family with distinct sporulation behavior and unique specialized metabolism.</title>
        <authorList>
            <person name="Garcia R."/>
            <person name="Popoff A."/>
            <person name="Bader C.D."/>
            <person name="Loehr J."/>
            <person name="Walesch S."/>
            <person name="Walt C."/>
            <person name="Boldt J."/>
            <person name="Bunk B."/>
            <person name="Haeckl F.J.F.P.J."/>
            <person name="Gunesch A.P."/>
            <person name="Birkelbach J."/>
            <person name="Nuebel U."/>
            <person name="Pietschmann T."/>
            <person name="Bach T."/>
            <person name="Mueller R."/>
        </authorList>
    </citation>
    <scope>NUCLEOTIDE SEQUENCE</scope>
    <source>
        <strain evidence="2">MSr11367</strain>
    </source>
</reference>
<gene>
    <name evidence="2" type="ORF">LVJ94_06690</name>
</gene>
<dbReference type="Pfam" id="PF04224">
    <property type="entry name" value="DUF417"/>
    <property type="match status" value="1"/>
</dbReference>
<keyword evidence="1" id="KW-1133">Transmembrane helix</keyword>
<dbReference type="EMBL" id="CP089983">
    <property type="protein sequence ID" value="WXB06922.1"/>
    <property type="molecule type" value="Genomic_DNA"/>
</dbReference>
<feature type="transmembrane region" description="Helical" evidence="1">
    <location>
        <begin position="55"/>
        <end position="82"/>
    </location>
</feature>
<evidence type="ECO:0000313" key="2">
    <source>
        <dbReference type="EMBL" id="WXB06922.1"/>
    </source>
</evidence>
<keyword evidence="3" id="KW-1185">Reference proteome</keyword>
<organism evidence="2 3">
    <name type="scientific">Pendulispora rubella</name>
    <dbReference type="NCBI Taxonomy" id="2741070"/>
    <lineage>
        <taxon>Bacteria</taxon>
        <taxon>Pseudomonadati</taxon>
        <taxon>Myxococcota</taxon>
        <taxon>Myxococcia</taxon>
        <taxon>Myxococcales</taxon>
        <taxon>Sorangiineae</taxon>
        <taxon>Pendulisporaceae</taxon>
        <taxon>Pendulispora</taxon>
    </lineage>
</organism>
<keyword evidence="1" id="KW-0812">Transmembrane</keyword>
<sequence>MDSLSIDPVRVERVGGYVLRYGLVAILLFFGAFKFTAVEAQGIEPLVRNSPFMSWMYALTSVRGVSNVIGILEIVVAGALLARPWSAKVAAVGSFGGVLIFLTTLSFLVTTPGIWVSVPGFPLPVPNEMGCFIAKDVFLLGASLWSAAEALRHSNEYTIGELSRSLR</sequence>
<name>A0ABZ2L7L6_9BACT</name>
<proteinExistence type="predicted"/>
<dbReference type="PANTHER" id="PTHR40106">
    <property type="entry name" value="INNER MEMBRANE PROTEIN RCLC"/>
    <property type="match status" value="1"/>
</dbReference>
<accession>A0ABZ2L7L6</accession>